<evidence type="ECO:0000259" key="5">
    <source>
        <dbReference type="Pfam" id="PF06958"/>
    </source>
</evidence>
<dbReference type="EMBL" id="JAXUDK010000010">
    <property type="protein sequence ID" value="MDZ7467136.1"/>
    <property type="molecule type" value="Genomic_DNA"/>
</dbReference>
<proteinExistence type="predicted"/>
<dbReference type="Gene3D" id="3.10.450.200">
    <property type="match status" value="1"/>
</dbReference>
<evidence type="ECO:0000313" key="8">
    <source>
        <dbReference type="Proteomes" id="UP001293169"/>
    </source>
</evidence>
<keyword evidence="1" id="KW-0929">Antimicrobial</keyword>
<feature type="domain" description="Pyosin/cloacin translocation" evidence="5">
    <location>
        <begin position="369"/>
        <end position="509"/>
    </location>
</feature>
<organism evidence="7 8">
    <name type="scientific">Raoultella planticola</name>
    <name type="common">Klebsiella planticola</name>
    <dbReference type="NCBI Taxonomy" id="575"/>
    <lineage>
        <taxon>Bacteria</taxon>
        <taxon>Pseudomonadati</taxon>
        <taxon>Pseudomonadota</taxon>
        <taxon>Gammaproteobacteria</taxon>
        <taxon>Enterobacterales</taxon>
        <taxon>Enterobacteriaceae</taxon>
        <taxon>Klebsiella/Raoultella group</taxon>
        <taxon>Raoultella</taxon>
    </lineage>
</organism>
<feature type="domain" description="Colicin D C-terminal" evidence="6">
    <location>
        <begin position="523"/>
        <end position="601"/>
    </location>
</feature>
<name>A0ABU5M5D1_RAOPL</name>
<protein>
    <submittedName>
        <fullName evidence="7">S-type pyocin domain-containing protein</fullName>
    </submittedName>
</protein>
<feature type="region of interest" description="Disordered" evidence="4">
    <location>
        <begin position="173"/>
        <end position="223"/>
    </location>
</feature>
<dbReference type="SUPFAM" id="SSF102824">
    <property type="entry name" value="Colicin D/E5 nuclease domain"/>
    <property type="match status" value="1"/>
</dbReference>
<evidence type="ECO:0000256" key="3">
    <source>
        <dbReference type="ARBA" id="ARBA00023048"/>
    </source>
</evidence>
<keyword evidence="3" id="KW-0078">Bacteriocin</keyword>
<gene>
    <name evidence="7" type="ORF">U5E74_15975</name>
</gene>
<evidence type="ECO:0000256" key="2">
    <source>
        <dbReference type="ARBA" id="ARBA00023022"/>
    </source>
</evidence>
<dbReference type="InterPro" id="IPR038233">
    <property type="entry name" value="Colicin_D/E5_nuclease"/>
</dbReference>
<dbReference type="InterPro" id="IPR037178">
    <property type="entry name" value="ColicinD_C_sf"/>
</dbReference>
<keyword evidence="2" id="KW-0044">Antibiotic</keyword>
<dbReference type="RefSeq" id="WP_318327583.1">
    <property type="nucleotide sequence ID" value="NZ_JAUBKU010000039.1"/>
</dbReference>
<dbReference type="InterPro" id="IPR036302">
    <property type="entry name" value="Pyosin/cloacin_T_dom_sf"/>
</dbReference>
<accession>A0ABU5M5D1</accession>
<evidence type="ECO:0000256" key="4">
    <source>
        <dbReference type="SAM" id="MobiDB-lite"/>
    </source>
</evidence>
<dbReference type="InterPro" id="IPR016128">
    <property type="entry name" value="Pyosin/cloacin_T_dom"/>
</dbReference>
<sequence>MMTDNQPVPLTPAPPGMVSLGVNAEGEEEMTVVGGDGGTDFSGGQTNIVPGSGSVQADTGNKTLSRIQAENSAAVHNTAKWSTEQLKKTQAAQAAQVSAAIAAQQKAKVSRDNLTQRLKDIVNNALQNNRKGPSVTDLAHANNADMAAAAVQLGAARAEEEARKKAEKAEKEYQAALRAQEEAQRQQEEVDRKLKEAQEREAAAKAKADADKAAADKADAEAREQAEKARKALFAKAGILDTPIYTPEMVKAATTLMMTPGVALLSRGPGMIQLSAVAAQIHSALPGMVSAVMAATAEFSGWMSSALWRGVVGVAGTATATTVGPMVAAASALFFSPRAGGGNDSQVPGRDIEMMAAQARLFTAGRVSIEPGMKSVNLPVRGFISTDSVGWQSVNFVKTGTGGVSATVPVLSAVRDTVTGLDKITVPAVAGPPSRTILINPVPVGPAAPAHTGSNTPTPVTPVHTGTEVKQADSIVTTTFPSADIPSLQDFIYWQPDATGTGVEPIYVMLSDPLDSGKFTRRQLQKKYKHAIDFGISDTKINSETLTKFRDAIEAHLADKDTVEKGTYRRDKGAKVYFNPKTMRAVIIRANGDFLSGWKIDPTEENGKIYLDTGVL</sequence>
<dbReference type="Pfam" id="PF06958">
    <property type="entry name" value="Pyocin_S"/>
    <property type="match status" value="1"/>
</dbReference>
<dbReference type="Pfam" id="PF11429">
    <property type="entry name" value="Colicin_D"/>
    <property type="match status" value="1"/>
</dbReference>
<reference evidence="7 8" key="1">
    <citation type="submission" date="2023-12" db="EMBL/GenBank/DDBJ databases">
        <title>N/s.</title>
        <authorList>
            <person name="Dale J."/>
        </authorList>
    </citation>
    <scope>NUCLEOTIDE SEQUENCE [LARGE SCALE GENOMIC DNA]</scope>
    <source>
        <strain evidence="7 8">2023EL-01226</strain>
    </source>
</reference>
<dbReference type="Proteomes" id="UP001293169">
    <property type="component" value="Unassembled WGS sequence"/>
</dbReference>
<evidence type="ECO:0000313" key="7">
    <source>
        <dbReference type="EMBL" id="MDZ7467136.1"/>
    </source>
</evidence>
<dbReference type="SUPFAM" id="SSF69369">
    <property type="entry name" value="Cloacin translocation domain"/>
    <property type="match status" value="1"/>
</dbReference>
<comment type="caution">
    <text evidence="7">The sequence shown here is derived from an EMBL/GenBank/DDBJ whole genome shotgun (WGS) entry which is preliminary data.</text>
</comment>
<evidence type="ECO:0000259" key="6">
    <source>
        <dbReference type="Pfam" id="PF11429"/>
    </source>
</evidence>
<evidence type="ECO:0000256" key="1">
    <source>
        <dbReference type="ARBA" id="ARBA00022529"/>
    </source>
</evidence>
<dbReference type="InterPro" id="IPR024440">
    <property type="entry name" value="ColicinD_C"/>
</dbReference>
<keyword evidence="8" id="KW-1185">Reference proteome</keyword>